<dbReference type="SUPFAM" id="SSF51206">
    <property type="entry name" value="cAMP-binding domain-like"/>
    <property type="match status" value="1"/>
</dbReference>
<dbReference type="PRINTS" id="PR01470">
    <property type="entry name" value="ERGCHANNEL"/>
</dbReference>
<evidence type="ECO:0000256" key="8">
    <source>
        <dbReference type="ARBA" id="ARBA00022882"/>
    </source>
</evidence>
<dbReference type="SUPFAM" id="SSF81324">
    <property type="entry name" value="Voltage-gated potassium channels"/>
    <property type="match status" value="1"/>
</dbReference>
<evidence type="ECO:0000256" key="9">
    <source>
        <dbReference type="ARBA" id="ARBA00022958"/>
    </source>
</evidence>
<feature type="compositionally biased region" description="Basic and acidic residues" evidence="15">
    <location>
        <begin position="1"/>
        <end position="19"/>
    </location>
</feature>
<evidence type="ECO:0000256" key="12">
    <source>
        <dbReference type="ARBA" id="ARBA00023136"/>
    </source>
</evidence>
<dbReference type="PRINTS" id="PR01463">
    <property type="entry name" value="EAGCHANLFMLY"/>
</dbReference>
<dbReference type="InterPro" id="IPR000595">
    <property type="entry name" value="cNMP-bd_dom"/>
</dbReference>
<evidence type="ECO:0000256" key="2">
    <source>
        <dbReference type="ARBA" id="ARBA00022448"/>
    </source>
</evidence>
<evidence type="ECO:0000256" key="3">
    <source>
        <dbReference type="ARBA" id="ARBA00022475"/>
    </source>
</evidence>
<dbReference type="GO" id="GO:0005886">
    <property type="term" value="C:plasma membrane"/>
    <property type="evidence" value="ECO:0007669"/>
    <property type="project" value="UniProtKB-SubCell"/>
</dbReference>
<dbReference type="GO" id="GO:0034702">
    <property type="term" value="C:monoatomic ion channel complex"/>
    <property type="evidence" value="ECO:0007669"/>
    <property type="project" value="UniProtKB-KW"/>
</dbReference>
<comment type="subcellular location">
    <subcellularLocation>
        <location evidence="1">Cell membrane</location>
        <topology evidence="1">Multi-pass membrane protein</topology>
    </subcellularLocation>
</comment>
<dbReference type="PANTHER" id="PTHR10217">
    <property type="entry name" value="VOLTAGE AND LIGAND GATED POTASSIUM CHANNEL"/>
    <property type="match status" value="1"/>
</dbReference>
<feature type="transmembrane region" description="Helical" evidence="16">
    <location>
        <begin position="102"/>
        <end position="121"/>
    </location>
</feature>
<evidence type="ECO:0000256" key="14">
    <source>
        <dbReference type="ARBA" id="ARBA00034430"/>
    </source>
</evidence>
<keyword evidence="4" id="KW-0633">Potassium transport</keyword>
<dbReference type="FunFam" id="1.10.1200.260:FF:000001">
    <property type="entry name" value="Potassium voltage-gated channel subfamily H member 7"/>
    <property type="match status" value="1"/>
</dbReference>
<protein>
    <recommendedName>
        <fullName evidence="17">Cyclic nucleotide-binding domain-containing protein</fullName>
    </recommendedName>
</protein>
<feature type="compositionally biased region" description="Pro residues" evidence="15">
    <location>
        <begin position="689"/>
        <end position="701"/>
    </location>
</feature>
<keyword evidence="3" id="KW-1003">Cell membrane</keyword>
<evidence type="ECO:0000256" key="11">
    <source>
        <dbReference type="ARBA" id="ARBA00023065"/>
    </source>
</evidence>
<feature type="region of interest" description="Disordered" evidence="15">
    <location>
        <begin position="771"/>
        <end position="814"/>
    </location>
</feature>
<keyword evidence="11" id="KW-0406">Ion transport</keyword>
<keyword evidence="6 16" id="KW-0812">Transmembrane</keyword>
<dbReference type="FunFam" id="1.10.287.70:FF:000020">
    <property type="entry name" value="Potassium channel, voltage-gated eag-related subfamily H, member 7"/>
    <property type="match status" value="1"/>
</dbReference>
<dbReference type="Proteomes" id="UP000824540">
    <property type="component" value="Unassembled WGS sequence"/>
</dbReference>
<sequence length="814" mass="90402">MSAKKELVDLKRKGGRDGQGKGMPKVLSLGADVLPEYKLQAPRIHKWTILHYSPFKAVWDWLILLLVIYTAIFTPYSAAFLLNEKEEVAMQSCGYSCSPLNVVDLIVDIMFIIDIIINFRTTYVNSNDEVVSQPGRIAVHYFKGWFLIDMVAAIPFDLLIYRSGEETTTLIGLLKTARLLRLVRVARKLDRYSEYGAAVLFLLMCTFALIAHWLACIWYAIGNVERSTNSRIGWLDSLGDQLGKHYNDSDPGSGPSIEDKYVTALYFTFSSLTTLMYASIFGNVSAIIQRLYSGTARYHTQMLRVREFIRFHQIPNPLRQRLEEYFQHAWSYTNGIDMNAVLKGFPECLQADICLHLNRTLLQNCKAFKGSTKGCLRALAMKFKTTHAPPGDTLVHAGDVITALYFISRGSIEILRGDVVVAILGNHGTPPYGWGLLFGGKNDIFGEPINLYARPGKSNADVRALTYCDLHKILREDVLEVLDMYPEFSDYFWGNLEITFNLRDGQRPLRRPRKQAVGNHGERRNPEREGPQSSDSSPSHSVGDVGEEPILSCPIPASALLNLPREQTTPPTFGDVLEGEGEPQSGNTCNSLSGAFSGVSNIFSFWGESRGRQYQELPSHSLSSPPPPDTPLHCLTRQQRSGLENRLELLQKQLNRLETRMSTDISAIMQLLQRQMVLVPPAYSTVSSPPQPSPSPSPYPGPGERLVQPVTPLEPETLASLSQILDSRGFEENSAHCPDFLRSAAEPLVTNSPLASPSEIRPSGLCSPGACSETGACFPPTSPDPDSCRRLSLPDQHVPQDSRTSQRHGSDPGS</sequence>
<evidence type="ECO:0000256" key="6">
    <source>
        <dbReference type="ARBA" id="ARBA00022692"/>
    </source>
</evidence>
<dbReference type="PROSITE" id="PS50042">
    <property type="entry name" value="CNMP_BINDING_3"/>
    <property type="match status" value="1"/>
</dbReference>
<accession>A0A8T2PXH5</accession>
<comment type="caution">
    <text evidence="18">The sequence shown here is derived from an EMBL/GenBank/DDBJ whole genome shotgun (WGS) entry which is preliminary data.</text>
</comment>
<keyword evidence="12 16" id="KW-0472">Membrane</keyword>
<dbReference type="EMBL" id="JAFBMS010000001">
    <property type="protein sequence ID" value="KAG9355991.1"/>
    <property type="molecule type" value="Genomic_DNA"/>
</dbReference>
<evidence type="ECO:0000259" key="17">
    <source>
        <dbReference type="PROSITE" id="PS50042"/>
    </source>
</evidence>
<evidence type="ECO:0000256" key="10">
    <source>
        <dbReference type="ARBA" id="ARBA00022989"/>
    </source>
</evidence>
<dbReference type="SMART" id="SM00100">
    <property type="entry name" value="cNMP"/>
    <property type="match status" value="1"/>
</dbReference>
<dbReference type="Pfam" id="PF00520">
    <property type="entry name" value="Ion_trans"/>
    <property type="match status" value="1"/>
</dbReference>
<keyword evidence="2" id="KW-0813">Transport</keyword>
<dbReference type="InterPro" id="IPR050818">
    <property type="entry name" value="KCNH_animal-type"/>
</dbReference>
<dbReference type="InterPro" id="IPR003967">
    <property type="entry name" value="K_chnl_volt-dep_ERG"/>
</dbReference>
<proteinExistence type="predicted"/>
<feature type="transmembrane region" description="Helical" evidence="16">
    <location>
        <begin position="61"/>
        <end position="82"/>
    </location>
</feature>
<dbReference type="Gene3D" id="2.60.120.10">
    <property type="entry name" value="Jelly Rolls"/>
    <property type="match status" value="1"/>
</dbReference>
<dbReference type="GO" id="GO:0060307">
    <property type="term" value="P:regulation of ventricular cardiac muscle cell membrane repolarization"/>
    <property type="evidence" value="ECO:0007669"/>
    <property type="project" value="TreeGrafter"/>
</dbReference>
<evidence type="ECO:0000256" key="4">
    <source>
        <dbReference type="ARBA" id="ARBA00022538"/>
    </source>
</evidence>
<dbReference type="InterPro" id="IPR003938">
    <property type="entry name" value="K_chnl_volt-dep_EAG/ELK/ERG"/>
</dbReference>
<evidence type="ECO:0000256" key="16">
    <source>
        <dbReference type="SAM" id="Phobius"/>
    </source>
</evidence>
<organism evidence="18 19">
    <name type="scientific">Albula glossodonta</name>
    <name type="common">roundjaw bonefish</name>
    <dbReference type="NCBI Taxonomy" id="121402"/>
    <lineage>
        <taxon>Eukaryota</taxon>
        <taxon>Metazoa</taxon>
        <taxon>Chordata</taxon>
        <taxon>Craniata</taxon>
        <taxon>Vertebrata</taxon>
        <taxon>Euteleostomi</taxon>
        <taxon>Actinopterygii</taxon>
        <taxon>Neopterygii</taxon>
        <taxon>Teleostei</taxon>
        <taxon>Albuliformes</taxon>
        <taxon>Albulidae</taxon>
        <taxon>Albula</taxon>
    </lineage>
</organism>
<dbReference type="InterPro" id="IPR018490">
    <property type="entry name" value="cNMP-bd_dom_sf"/>
</dbReference>
<keyword evidence="10 16" id="KW-1133">Transmembrane helix</keyword>
<dbReference type="Gene3D" id="1.10.1200.260">
    <property type="match status" value="1"/>
</dbReference>
<dbReference type="Gene3D" id="1.10.287.70">
    <property type="match status" value="1"/>
</dbReference>
<name>A0A8T2PXH5_9TELE</name>
<dbReference type="GO" id="GO:0005242">
    <property type="term" value="F:inward rectifier potassium channel activity"/>
    <property type="evidence" value="ECO:0007669"/>
    <property type="project" value="TreeGrafter"/>
</dbReference>
<keyword evidence="5" id="KW-0597">Phosphoprotein</keyword>
<keyword evidence="8" id="KW-0851">Voltage-gated channel</keyword>
<feature type="transmembrane region" description="Helical" evidence="16">
    <location>
        <begin position="264"/>
        <end position="288"/>
    </location>
</feature>
<dbReference type="CDD" id="cd00038">
    <property type="entry name" value="CAP_ED"/>
    <property type="match status" value="1"/>
</dbReference>
<feature type="region of interest" description="Disordered" evidence="15">
    <location>
        <begin position="565"/>
        <end position="587"/>
    </location>
</feature>
<evidence type="ECO:0000256" key="5">
    <source>
        <dbReference type="ARBA" id="ARBA00022553"/>
    </source>
</evidence>
<gene>
    <name evidence="18" type="ORF">JZ751_000835</name>
</gene>
<dbReference type="AlphaFoldDB" id="A0A8T2PXH5"/>
<dbReference type="Pfam" id="PF00027">
    <property type="entry name" value="cNMP_binding"/>
    <property type="match status" value="1"/>
</dbReference>
<dbReference type="GO" id="GO:0086013">
    <property type="term" value="P:membrane repolarization during cardiac muscle cell action potential"/>
    <property type="evidence" value="ECO:0007669"/>
    <property type="project" value="TreeGrafter"/>
</dbReference>
<feature type="region of interest" description="Disordered" evidence="15">
    <location>
        <begin position="1"/>
        <end position="22"/>
    </location>
</feature>
<dbReference type="FunFam" id="2.60.120.10:FF:000011">
    <property type="entry name" value="Potassium channel, voltage-gated eag-related subfamily H, member 7"/>
    <property type="match status" value="1"/>
</dbReference>
<dbReference type="InterPro" id="IPR005821">
    <property type="entry name" value="Ion_trans_dom"/>
</dbReference>
<reference evidence="18" key="1">
    <citation type="thesis" date="2021" institute="BYU ScholarsArchive" country="Provo, UT, USA">
        <title>Applications of and Algorithms for Genome Assembly and Genomic Analyses with an Emphasis on Marine Teleosts.</title>
        <authorList>
            <person name="Pickett B.D."/>
        </authorList>
    </citation>
    <scope>NUCLEOTIDE SEQUENCE</scope>
    <source>
        <strain evidence="18">HI-2016</strain>
    </source>
</reference>
<feature type="domain" description="Cyclic nucleotide-binding" evidence="17">
    <location>
        <begin position="367"/>
        <end position="482"/>
    </location>
</feature>
<feature type="region of interest" description="Disordered" evidence="15">
    <location>
        <begin position="507"/>
        <end position="548"/>
    </location>
</feature>
<dbReference type="OrthoDB" id="432483at2759"/>
<evidence type="ECO:0000256" key="15">
    <source>
        <dbReference type="SAM" id="MobiDB-lite"/>
    </source>
</evidence>
<feature type="transmembrane region" description="Helical" evidence="16">
    <location>
        <begin position="197"/>
        <end position="221"/>
    </location>
</feature>
<feature type="compositionally biased region" description="Basic and acidic residues" evidence="15">
    <location>
        <begin position="520"/>
        <end position="530"/>
    </location>
</feature>
<evidence type="ECO:0000256" key="7">
    <source>
        <dbReference type="ARBA" id="ARBA00022826"/>
    </source>
</evidence>
<comment type="catalytic activity">
    <reaction evidence="14">
        <text>K(+)(in) = K(+)(out)</text>
        <dbReference type="Rhea" id="RHEA:29463"/>
        <dbReference type="ChEBI" id="CHEBI:29103"/>
    </reaction>
</comment>
<evidence type="ECO:0000256" key="1">
    <source>
        <dbReference type="ARBA" id="ARBA00004651"/>
    </source>
</evidence>
<keyword evidence="19" id="KW-1185">Reference proteome</keyword>
<evidence type="ECO:0000313" key="19">
    <source>
        <dbReference type="Proteomes" id="UP000824540"/>
    </source>
</evidence>
<dbReference type="GO" id="GO:0086091">
    <property type="term" value="P:regulation of heart rate by cardiac conduction"/>
    <property type="evidence" value="ECO:0007669"/>
    <property type="project" value="TreeGrafter"/>
</dbReference>
<evidence type="ECO:0000256" key="13">
    <source>
        <dbReference type="ARBA" id="ARBA00023303"/>
    </source>
</evidence>
<dbReference type="PANTHER" id="PTHR10217:SF506">
    <property type="entry name" value="POTASSIUM VOLTAGE-GATED CHANNEL SUBFAMILY H MEMBER 2"/>
    <property type="match status" value="1"/>
</dbReference>
<keyword evidence="9" id="KW-0630">Potassium</keyword>
<feature type="region of interest" description="Disordered" evidence="15">
    <location>
        <begin position="683"/>
        <end position="706"/>
    </location>
</feature>
<dbReference type="InterPro" id="IPR014710">
    <property type="entry name" value="RmlC-like_jellyroll"/>
</dbReference>
<keyword evidence="13" id="KW-0407">Ion channel</keyword>
<keyword evidence="7" id="KW-0631">Potassium channel</keyword>
<evidence type="ECO:0000313" key="18">
    <source>
        <dbReference type="EMBL" id="KAG9355991.1"/>
    </source>
</evidence>